<protein>
    <submittedName>
        <fullName evidence="1">Uncharacterized protein</fullName>
    </submittedName>
</protein>
<organism evidence="1 2">
    <name type="scientific">Yersinia mollaretii (strain ATCC 43969 / DSM 18520 / CIP 103324 / CNY 7263 / WAIP 204)</name>
    <dbReference type="NCBI Taxonomy" id="349967"/>
    <lineage>
        <taxon>Bacteria</taxon>
        <taxon>Pseudomonadati</taxon>
        <taxon>Pseudomonadota</taxon>
        <taxon>Gammaproteobacteria</taxon>
        <taxon>Enterobacterales</taxon>
        <taxon>Yersiniaceae</taxon>
        <taxon>Yersinia</taxon>
    </lineage>
</organism>
<gene>
    <name evidence="1" type="ORF">ymoll0001_12670</name>
</gene>
<name>A0ABP2EHX4_YERMW</name>
<reference evidence="1" key="1">
    <citation type="submission" date="2008-12" db="EMBL/GenBank/DDBJ databases">
        <title>Annotation of the Yersinia mollaretii ATCC 43969 genome.</title>
        <authorList>
            <person name="Read T.D."/>
            <person name="Akmal A."/>
            <person name="Bishop-Lilly K."/>
            <person name="Chen P.E."/>
            <person name="Cook C."/>
            <person name="Kiley M.P."/>
            <person name="Lentz S."/>
            <person name="Mateczun A."/>
            <person name="Nagarajan N."/>
            <person name="Nolan N."/>
            <person name="Osborne B.I."/>
            <person name="Pop M."/>
            <person name="Sozhamannan S."/>
            <person name="Stewart A.C."/>
            <person name="Sulakvelidze A."/>
            <person name="Thomason B."/>
            <person name="Willner K."/>
            <person name="Zwick M.E."/>
        </authorList>
    </citation>
    <scope>NUCLEOTIDE SEQUENCE [LARGE SCALE GENOMIC DNA]</scope>
    <source>
        <strain evidence="1">ATCC 43969</strain>
    </source>
</reference>
<proteinExistence type="predicted"/>
<dbReference type="Proteomes" id="UP000003027">
    <property type="component" value="Unassembled WGS sequence"/>
</dbReference>
<dbReference type="EMBL" id="AALD02000022">
    <property type="protein sequence ID" value="EEQ10220.1"/>
    <property type="molecule type" value="Genomic_DNA"/>
</dbReference>
<sequence>MARELTLAGFFVACSRELINKEIAPYPASSATPVMMK</sequence>
<evidence type="ECO:0000313" key="1">
    <source>
        <dbReference type="EMBL" id="EEQ10220.1"/>
    </source>
</evidence>
<evidence type="ECO:0000313" key="2">
    <source>
        <dbReference type="Proteomes" id="UP000003027"/>
    </source>
</evidence>
<comment type="caution">
    <text evidence="1">The sequence shown here is derived from an EMBL/GenBank/DDBJ whole genome shotgun (WGS) entry which is preliminary data.</text>
</comment>
<keyword evidence="2" id="KW-1185">Reference proteome</keyword>
<accession>A0ABP2EHX4</accession>